<accession>A0ABD0VVC1</accession>
<keyword evidence="2" id="KW-1185">Reference proteome</keyword>
<comment type="caution">
    <text evidence="1">The sequence shown here is derived from an EMBL/GenBank/DDBJ whole genome shotgun (WGS) entry which is preliminary data.</text>
</comment>
<reference evidence="1 2" key="1">
    <citation type="journal article" date="2024" name="Plant Biotechnol. J.">
        <title>Dendrobium thyrsiflorum genome and its molecular insights into genes involved in important horticultural traits.</title>
        <authorList>
            <person name="Chen B."/>
            <person name="Wang J.Y."/>
            <person name="Zheng P.J."/>
            <person name="Li K.L."/>
            <person name="Liang Y.M."/>
            <person name="Chen X.F."/>
            <person name="Zhang C."/>
            <person name="Zhao X."/>
            <person name="He X."/>
            <person name="Zhang G.Q."/>
            <person name="Liu Z.J."/>
            <person name="Xu Q."/>
        </authorList>
    </citation>
    <scope>NUCLEOTIDE SEQUENCE [LARGE SCALE GENOMIC DNA]</scope>
    <source>
        <strain evidence="1">GZMU011</strain>
    </source>
</reference>
<dbReference type="Proteomes" id="UP001552299">
    <property type="component" value="Unassembled WGS sequence"/>
</dbReference>
<evidence type="ECO:0000313" key="1">
    <source>
        <dbReference type="EMBL" id="KAL0928950.1"/>
    </source>
</evidence>
<sequence>MPDFRGPLTDVGLSPNHRQRLWDSSISNGEDFPYVNQEATRSIPYYAFSRLNETNPTCLRTLNSNITKSVKCLVNSPRSKESTSAVHPNHSQLTLDLAQIYKSNHYRKSINRAHSPRSRESTSAFHPNHSQLTLDLAPIYKQCQSRKYINRAFLSHEKRHQAK</sequence>
<dbReference type="AlphaFoldDB" id="A0ABD0VVC1"/>
<name>A0ABD0VVC1_DENTH</name>
<dbReference type="EMBL" id="JANQDX010000001">
    <property type="protein sequence ID" value="KAL0928950.1"/>
    <property type="molecule type" value="Genomic_DNA"/>
</dbReference>
<protein>
    <submittedName>
        <fullName evidence="1">Uncharacterized protein</fullName>
    </submittedName>
</protein>
<evidence type="ECO:0000313" key="2">
    <source>
        <dbReference type="Proteomes" id="UP001552299"/>
    </source>
</evidence>
<gene>
    <name evidence="1" type="ORF">M5K25_000887</name>
</gene>
<proteinExistence type="predicted"/>
<organism evidence="1 2">
    <name type="scientific">Dendrobium thyrsiflorum</name>
    <name type="common">Pinecone-like raceme dendrobium</name>
    <name type="synonym">Orchid</name>
    <dbReference type="NCBI Taxonomy" id="117978"/>
    <lineage>
        <taxon>Eukaryota</taxon>
        <taxon>Viridiplantae</taxon>
        <taxon>Streptophyta</taxon>
        <taxon>Embryophyta</taxon>
        <taxon>Tracheophyta</taxon>
        <taxon>Spermatophyta</taxon>
        <taxon>Magnoliopsida</taxon>
        <taxon>Liliopsida</taxon>
        <taxon>Asparagales</taxon>
        <taxon>Orchidaceae</taxon>
        <taxon>Epidendroideae</taxon>
        <taxon>Malaxideae</taxon>
        <taxon>Dendrobiinae</taxon>
        <taxon>Dendrobium</taxon>
    </lineage>
</organism>